<organism evidence="2 3">
    <name type="scientific">Geranomyces variabilis</name>
    <dbReference type="NCBI Taxonomy" id="109894"/>
    <lineage>
        <taxon>Eukaryota</taxon>
        <taxon>Fungi</taxon>
        <taxon>Fungi incertae sedis</taxon>
        <taxon>Chytridiomycota</taxon>
        <taxon>Chytridiomycota incertae sedis</taxon>
        <taxon>Chytridiomycetes</taxon>
        <taxon>Spizellomycetales</taxon>
        <taxon>Powellomycetaceae</taxon>
        <taxon>Geranomyces</taxon>
    </lineage>
</organism>
<dbReference type="AlphaFoldDB" id="A0AAD5TI29"/>
<dbReference type="EMBL" id="JADGJQ010000054">
    <property type="protein sequence ID" value="KAJ3175273.1"/>
    <property type="molecule type" value="Genomic_DNA"/>
</dbReference>
<dbReference type="Proteomes" id="UP001212152">
    <property type="component" value="Unassembled WGS sequence"/>
</dbReference>
<comment type="caution">
    <text evidence="2">The sequence shown here is derived from an EMBL/GenBank/DDBJ whole genome shotgun (WGS) entry which is preliminary data.</text>
</comment>
<reference evidence="2" key="1">
    <citation type="submission" date="2020-05" db="EMBL/GenBank/DDBJ databases">
        <title>Phylogenomic resolution of chytrid fungi.</title>
        <authorList>
            <person name="Stajich J.E."/>
            <person name="Amses K."/>
            <person name="Simmons R."/>
            <person name="Seto K."/>
            <person name="Myers J."/>
            <person name="Bonds A."/>
            <person name="Quandt C.A."/>
            <person name="Barry K."/>
            <person name="Liu P."/>
            <person name="Grigoriev I."/>
            <person name="Longcore J.E."/>
            <person name="James T.Y."/>
        </authorList>
    </citation>
    <scope>NUCLEOTIDE SEQUENCE</scope>
    <source>
        <strain evidence="2">JEL0379</strain>
    </source>
</reference>
<evidence type="ECO:0000313" key="2">
    <source>
        <dbReference type="EMBL" id="KAJ3175273.1"/>
    </source>
</evidence>
<evidence type="ECO:0000256" key="1">
    <source>
        <dbReference type="SAM" id="Phobius"/>
    </source>
</evidence>
<protein>
    <submittedName>
        <fullName evidence="2">Uncharacterized protein</fullName>
    </submittedName>
</protein>
<sequence length="73" mass="8061">MLAGLELVVWDLLVVVGLILLILWILSLAHVFLVNTGPIKHIFVVLAVLFLALWVLVRCCGCGGRKRGRNNIV</sequence>
<feature type="transmembrane region" description="Helical" evidence="1">
    <location>
        <begin position="12"/>
        <end position="33"/>
    </location>
</feature>
<accession>A0AAD5TI29</accession>
<evidence type="ECO:0000313" key="3">
    <source>
        <dbReference type="Proteomes" id="UP001212152"/>
    </source>
</evidence>
<name>A0AAD5TI29_9FUNG</name>
<keyword evidence="1" id="KW-0472">Membrane</keyword>
<keyword evidence="1" id="KW-0812">Transmembrane</keyword>
<feature type="transmembrane region" description="Helical" evidence="1">
    <location>
        <begin position="39"/>
        <end position="57"/>
    </location>
</feature>
<keyword evidence="3" id="KW-1185">Reference proteome</keyword>
<gene>
    <name evidence="2" type="ORF">HDU87_006355</name>
</gene>
<keyword evidence="1" id="KW-1133">Transmembrane helix</keyword>
<proteinExistence type="predicted"/>